<reference evidence="2 3" key="1">
    <citation type="journal article" date="2014" name="BMC Genomics">
        <title>Adaptive genomic structural variation in the grape powdery mildew pathogen, Erysiphe necator.</title>
        <authorList>
            <person name="Jones L."/>
            <person name="Riaz S."/>
            <person name="Morales-Cruz A."/>
            <person name="Amrine K.C."/>
            <person name="McGuire B."/>
            <person name="Gubler W.D."/>
            <person name="Walker M.A."/>
            <person name="Cantu D."/>
        </authorList>
    </citation>
    <scope>NUCLEOTIDE SEQUENCE [LARGE SCALE GENOMIC DNA]</scope>
    <source>
        <strain evidence="3">c</strain>
    </source>
</reference>
<dbReference type="HOGENOM" id="CLU_334008_0_0_1"/>
<dbReference type="InterPro" id="IPR009057">
    <property type="entry name" value="Homeodomain-like_sf"/>
</dbReference>
<dbReference type="EMBL" id="JNVN01002736">
    <property type="protein sequence ID" value="KHJ31612.1"/>
    <property type="molecule type" value="Genomic_DNA"/>
</dbReference>
<feature type="compositionally biased region" description="Basic and acidic residues" evidence="1">
    <location>
        <begin position="640"/>
        <end position="650"/>
    </location>
</feature>
<feature type="compositionally biased region" description="Polar residues" evidence="1">
    <location>
        <begin position="1"/>
        <end position="21"/>
    </location>
</feature>
<protein>
    <submittedName>
        <fullName evidence="2">Putative myb dna-binding domain protein</fullName>
    </submittedName>
</protein>
<feature type="compositionally biased region" description="Basic and acidic residues" evidence="1">
    <location>
        <begin position="570"/>
        <end position="592"/>
    </location>
</feature>
<dbReference type="Gene3D" id="1.10.10.60">
    <property type="entry name" value="Homeodomain-like"/>
    <property type="match status" value="1"/>
</dbReference>
<feature type="compositionally biased region" description="Polar residues" evidence="1">
    <location>
        <begin position="36"/>
        <end position="46"/>
    </location>
</feature>
<dbReference type="Proteomes" id="UP000030854">
    <property type="component" value="Unassembled WGS sequence"/>
</dbReference>
<dbReference type="PANTHER" id="PTHR47807">
    <property type="entry name" value="PROTEIN TBF1"/>
    <property type="match status" value="1"/>
</dbReference>
<keyword evidence="3" id="KW-1185">Reference proteome</keyword>
<feature type="region of interest" description="Disordered" evidence="1">
    <location>
        <begin position="496"/>
        <end position="718"/>
    </location>
</feature>
<feature type="compositionally biased region" description="Polar residues" evidence="1">
    <location>
        <begin position="498"/>
        <end position="517"/>
    </location>
</feature>
<evidence type="ECO:0000313" key="2">
    <source>
        <dbReference type="EMBL" id="KHJ31612.1"/>
    </source>
</evidence>
<keyword evidence="2" id="KW-0238">DNA-binding</keyword>
<organism evidence="2 3">
    <name type="scientific">Uncinula necator</name>
    <name type="common">Grape powdery mildew</name>
    <dbReference type="NCBI Taxonomy" id="52586"/>
    <lineage>
        <taxon>Eukaryota</taxon>
        <taxon>Fungi</taxon>
        <taxon>Dikarya</taxon>
        <taxon>Ascomycota</taxon>
        <taxon>Pezizomycotina</taxon>
        <taxon>Leotiomycetes</taxon>
        <taxon>Erysiphales</taxon>
        <taxon>Erysiphaceae</taxon>
        <taxon>Erysiphe</taxon>
    </lineage>
</organism>
<feature type="compositionally biased region" description="Polar residues" evidence="1">
    <location>
        <begin position="593"/>
        <end position="606"/>
    </location>
</feature>
<evidence type="ECO:0000313" key="3">
    <source>
        <dbReference type="Proteomes" id="UP000030854"/>
    </source>
</evidence>
<gene>
    <name evidence="2" type="ORF">EV44_g2284</name>
</gene>
<feature type="region of interest" description="Disordered" evidence="1">
    <location>
        <begin position="1"/>
        <end position="128"/>
    </location>
</feature>
<feature type="compositionally biased region" description="Basic and acidic residues" evidence="1">
    <location>
        <begin position="78"/>
        <end position="92"/>
    </location>
</feature>
<feature type="compositionally biased region" description="Polar residues" evidence="1">
    <location>
        <begin position="661"/>
        <end position="677"/>
    </location>
</feature>
<dbReference type="STRING" id="52586.A0A0B1NYY1"/>
<name>A0A0B1NYY1_UNCNE</name>
<dbReference type="InterPro" id="IPR052833">
    <property type="entry name" value="Telomeric_DNA-bd_trans-reg"/>
</dbReference>
<evidence type="ECO:0000256" key="1">
    <source>
        <dbReference type="SAM" id="MobiDB-lite"/>
    </source>
</evidence>
<dbReference type="PANTHER" id="PTHR47807:SF1">
    <property type="entry name" value="PROTEIN TBF1"/>
    <property type="match status" value="1"/>
</dbReference>
<dbReference type="GO" id="GO:0003691">
    <property type="term" value="F:double-stranded telomeric DNA binding"/>
    <property type="evidence" value="ECO:0007669"/>
    <property type="project" value="TreeGrafter"/>
</dbReference>
<accession>A0A0B1NYY1</accession>
<sequence length="811" mass="92143">MITRSKSSNQPPSPNGKTSDQNKGKTRGKRKHVPEDTSNVPSTRASSRIIKAKRGHDSKKPVVILDKVSSKKPKKSRNIGEDPKNFKQEGKSTHRSCKNPPQSLNISKDHASTKNHGPSDVSDQTNQVQKAQKICAPENLLDLMEESHKLFDLFAYEDIPEEKVNQISQELKLTDSLLSKSLKTLESQFHSVLQVYHPKTFSCLKQIEIQSALSETLGINLENYDHSRPDAVFYVANTISLMKEILKLEYPSQAAIIIITYLYESFPNSFVREFSSELEYGDTTLETESFNLSLEIRTQYFISTLKSEYYEKELDLNDAIKLLRMVFLHNAPVMSVQFEDFLNKTNPTDISFWHQNSFEKTQFVKERVYKIYSYLKNKTSEIVDMIVISNLNLIFPWSKFVTNLVKWSNLRVQELFTNIQNQGGIDKVVNLLLESLQTPRTSATNINSPLSQSNTSQLIKVEETNSEPLKTSNASESLLSLQNVLKLQAMKKAYPKYNCQSNENRVNLPRNSRSPPRNQEEKHSTAHQPLMISLEETNNSSTRRYPKVIITQPSSRELSTLDPSEVDESTPEKNDSNVIEDQHKLSDTKNPKSSDPQNQNINNGPSETLFITPDPEFPHLERESSVGSTENYESEDQNFEEDRRNPDPSRRMLVPAAQRPSAFQCNSSLPKQASNQLRVGIDDSSGSSEEEGRSTHHTISQITTAAKQNAARSRMTSSGVQIRVPWSHNDEELLLNGIEKYGCSWSSLLNIIRGWEYERDQVALKDKARNMKVSFLKAGVPLPKNFHKIRLGKKEVASVKTVLPDYDPDKE</sequence>
<dbReference type="GO" id="GO:0010833">
    <property type="term" value="P:telomere maintenance via telomere lengthening"/>
    <property type="evidence" value="ECO:0007669"/>
    <property type="project" value="TreeGrafter"/>
</dbReference>
<dbReference type="OMA" id="KANCARF"/>
<proteinExistence type="predicted"/>
<dbReference type="SUPFAM" id="SSF46689">
    <property type="entry name" value="Homeodomain-like"/>
    <property type="match status" value="1"/>
</dbReference>
<comment type="caution">
    <text evidence="2">The sequence shown here is derived from an EMBL/GenBank/DDBJ whole genome shotgun (WGS) entry which is preliminary data.</text>
</comment>
<feature type="compositionally biased region" description="Polar residues" evidence="1">
    <location>
        <begin position="697"/>
        <end position="718"/>
    </location>
</feature>
<dbReference type="AlphaFoldDB" id="A0A0B1NYY1"/>
<feature type="compositionally biased region" description="Polar residues" evidence="1">
    <location>
        <begin position="551"/>
        <end position="562"/>
    </location>
</feature>